<dbReference type="PANTHER" id="PTHR22939:SF129">
    <property type="entry name" value="SERINE PROTEASE HTRA2, MITOCHONDRIAL"/>
    <property type="match status" value="1"/>
</dbReference>
<dbReference type="GO" id="GO:0006508">
    <property type="term" value="P:proteolysis"/>
    <property type="evidence" value="ECO:0007669"/>
    <property type="project" value="UniProtKB-KW"/>
</dbReference>
<dbReference type="PANTHER" id="PTHR22939">
    <property type="entry name" value="SERINE PROTEASE FAMILY S1C HTRA-RELATED"/>
    <property type="match status" value="1"/>
</dbReference>
<sequence length="510" mass="55460">MRSRNATPPCFVQKLFRFSRKCTSFQQCASVQIVKREAPGSRVVVALAFNYHNCQAAPHVGSEFRQGEVAQRIVKYRTSDGGERAVSVRIFGKAKENKQQHVEPPSQQPLQKLPTQQQEQKPEATASDFTAQNRRLSSSFVTKAVKLVGPAVVRIDTERVVQLPADPVLEDPLFRYFFGDEFQRQLPKERTERGQGSGFFISSDGLLLTNAHVVAKASKVTVTLIDGRSYPGKVVGTDDLLDLAVIRIDTHSEKVPTAPLGSSGELQVGDWVIALGNPVGLDNTVTLGIVSSLNRSSAEVGIPDKKINFIQTDAAINPGNSGGPLVNEFGEVVGISTAIRPNAEGIGFAIPIDTAKAVLDMLAKGEKVQHPFIGIQMVTLTPELAKQNNQDPNALALIPEVSGVLVLKVLPKTPAAESGLRRFDVILAVNGNAISNARDIQKIVDSSRVGQELKIRVLRGVDGKTIDISIRTADMTQFRLEEEKKLSPEEGQEAPPGIVPMPRHRRFSIP</sequence>
<comment type="similarity">
    <text evidence="1">Belongs to the peptidase S1C family.</text>
</comment>
<keyword evidence="3" id="KW-0378">Hydrolase</keyword>
<feature type="region of interest" description="Disordered" evidence="4">
    <location>
        <begin position="483"/>
        <end position="510"/>
    </location>
</feature>
<dbReference type="Pfam" id="PF13365">
    <property type="entry name" value="Trypsin_2"/>
    <property type="match status" value="1"/>
</dbReference>
<dbReference type="SUPFAM" id="SSF50156">
    <property type="entry name" value="PDZ domain-like"/>
    <property type="match status" value="1"/>
</dbReference>
<dbReference type="Proteomes" id="UP000007014">
    <property type="component" value="Chromosome 12"/>
</dbReference>
<reference evidence="6 7" key="1">
    <citation type="journal article" date="2004" name="Nature">
        <title>Genome sequence of the ultrasmall unicellular red alga Cyanidioschyzon merolae 10D.</title>
        <authorList>
            <person name="Matsuzaki M."/>
            <person name="Misumi O."/>
            <person name="Shin-i T."/>
            <person name="Maruyama S."/>
            <person name="Takahara M."/>
            <person name="Miyagishima S."/>
            <person name="Mori T."/>
            <person name="Nishida K."/>
            <person name="Yagisawa F."/>
            <person name="Nishida K."/>
            <person name="Yoshida Y."/>
            <person name="Nishimura Y."/>
            <person name="Nakao S."/>
            <person name="Kobayashi T."/>
            <person name="Momoyama Y."/>
            <person name="Higashiyama T."/>
            <person name="Minoda A."/>
            <person name="Sano M."/>
            <person name="Nomoto H."/>
            <person name="Oishi K."/>
            <person name="Hayashi H."/>
            <person name="Ohta F."/>
            <person name="Nishizaka S."/>
            <person name="Haga S."/>
            <person name="Miura S."/>
            <person name="Morishita T."/>
            <person name="Kabeya Y."/>
            <person name="Terasawa K."/>
            <person name="Suzuki Y."/>
            <person name="Ishii Y."/>
            <person name="Asakawa S."/>
            <person name="Takano H."/>
            <person name="Ohta N."/>
            <person name="Kuroiwa H."/>
            <person name="Tanaka K."/>
            <person name="Shimizu N."/>
            <person name="Sugano S."/>
            <person name="Sato N."/>
            <person name="Nozaki H."/>
            <person name="Ogasawara N."/>
            <person name="Kohara Y."/>
            <person name="Kuroiwa T."/>
        </authorList>
    </citation>
    <scope>NUCLEOTIDE SEQUENCE [LARGE SCALE GENOMIC DNA]</scope>
    <source>
        <strain evidence="6 7">10D</strain>
    </source>
</reference>
<evidence type="ECO:0000256" key="4">
    <source>
        <dbReference type="SAM" id="MobiDB-lite"/>
    </source>
</evidence>
<accession>M1V5J6</accession>
<feature type="domain" description="PDZ" evidence="5">
    <location>
        <begin position="356"/>
        <end position="461"/>
    </location>
</feature>
<feature type="compositionally biased region" description="Low complexity" evidence="4">
    <location>
        <begin position="103"/>
        <end position="119"/>
    </location>
</feature>
<evidence type="ECO:0000313" key="7">
    <source>
        <dbReference type="Proteomes" id="UP000007014"/>
    </source>
</evidence>
<keyword evidence="2 6" id="KW-0645">Protease</keyword>
<dbReference type="NCBIfam" id="NF041521">
    <property type="entry name" value="HhoA_HhoB_HtrA"/>
    <property type="match status" value="1"/>
</dbReference>
<dbReference type="eggNOG" id="KOG1320">
    <property type="taxonomic scope" value="Eukaryota"/>
</dbReference>
<organism evidence="6 7">
    <name type="scientific">Cyanidioschyzon merolae (strain NIES-3377 / 10D)</name>
    <name type="common">Unicellular red alga</name>
    <dbReference type="NCBI Taxonomy" id="280699"/>
    <lineage>
        <taxon>Eukaryota</taxon>
        <taxon>Rhodophyta</taxon>
        <taxon>Bangiophyceae</taxon>
        <taxon>Cyanidiales</taxon>
        <taxon>Cyanidiaceae</taxon>
        <taxon>Cyanidioschyzon</taxon>
    </lineage>
</organism>
<dbReference type="KEGG" id="cme:CYME_CML185C"/>
<dbReference type="OrthoDB" id="4217619at2759"/>
<evidence type="ECO:0000256" key="2">
    <source>
        <dbReference type="ARBA" id="ARBA00022670"/>
    </source>
</evidence>
<evidence type="ECO:0000256" key="1">
    <source>
        <dbReference type="ARBA" id="ARBA00010541"/>
    </source>
</evidence>
<dbReference type="HOGENOM" id="CLU_020120_1_2_1"/>
<dbReference type="GeneID" id="16994582"/>
<dbReference type="Gramene" id="CML185CT">
    <property type="protein sequence ID" value="CML185CT"/>
    <property type="gene ID" value="CML185C"/>
</dbReference>
<dbReference type="InterPro" id="IPR036034">
    <property type="entry name" value="PDZ_sf"/>
</dbReference>
<dbReference type="InterPro" id="IPR001940">
    <property type="entry name" value="Peptidase_S1C"/>
</dbReference>
<dbReference type="GO" id="GO:0004252">
    <property type="term" value="F:serine-type endopeptidase activity"/>
    <property type="evidence" value="ECO:0007669"/>
    <property type="project" value="InterPro"/>
</dbReference>
<dbReference type="SUPFAM" id="SSF50494">
    <property type="entry name" value="Trypsin-like serine proteases"/>
    <property type="match status" value="1"/>
</dbReference>
<feature type="region of interest" description="Disordered" evidence="4">
    <location>
        <begin position="95"/>
        <end position="129"/>
    </location>
</feature>
<dbReference type="SMART" id="SM00228">
    <property type="entry name" value="PDZ"/>
    <property type="match status" value="1"/>
</dbReference>
<protein>
    <submittedName>
        <fullName evidence="6">Serine protease</fullName>
    </submittedName>
</protein>
<dbReference type="Gene3D" id="2.30.42.10">
    <property type="match status" value="1"/>
</dbReference>
<evidence type="ECO:0000256" key="3">
    <source>
        <dbReference type="ARBA" id="ARBA00022801"/>
    </source>
</evidence>
<name>M1V5J6_CYAM1</name>
<evidence type="ECO:0000313" key="6">
    <source>
        <dbReference type="EMBL" id="BAM80785.1"/>
    </source>
</evidence>
<dbReference type="Pfam" id="PF13180">
    <property type="entry name" value="PDZ_2"/>
    <property type="match status" value="1"/>
</dbReference>
<dbReference type="EMBL" id="AP006494">
    <property type="protein sequence ID" value="BAM80785.1"/>
    <property type="molecule type" value="Genomic_DNA"/>
</dbReference>
<gene>
    <name evidence="6" type="ORF">CYME_CML185C</name>
</gene>
<dbReference type="InterPro" id="IPR009003">
    <property type="entry name" value="Peptidase_S1_PA"/>
</dbReference>
<dbReference type="AlphaFoldDB" id="M1V5J6"/>
<dbReference type="OMA" id="MANASIK"/>
<reference evidence="6 7" key="2">
    <citation type="journal article" date="2007" name="BMC Biol.">
        <title>A 100%-complete sequence reveals unusually simple genomic features in the hot-spring red alga Cyanidioschyzon merolae.</title>
        <authorList>
            <person name="Nozaki H."/>
            <person name="Takano H."/>
            <person name="Misumi O."/>
            <person name="Terasawa K."/>
            <person name="Matsuzaki M."/>
            <person name="Maruyama S."/>
            <person name="Nishida K."/>
            <person name="Yagisawa F."/>
            <person name="Yoshida Y."/>
            <person name="Fujiwara T."/>
            <person name="Takio S."/>
            <person name="Tamura K."/>
            <person name="Chung S.J."/>
            <person name="Nakamura S."/>
            <person name="Kuroiwa H."/>
            <person name="Tanaka K."/>
            <person name="Sato N."/>
            <person name="Kuroiwa T."/>
        </authorList>
    </citation>
    <scope>NUCLEOTIDE SEQUENCE [LARGE SCALE GENOMIC DNA]</scope>
    <source>
        <strain evidence="6 7">10D</strain>
    </source>
</reference>
<dbReference type="PRINTS" id="PR00834">
    <property type="entry name" value="PROTEASES2C"/>
</dbReference>
<keyword evidence="7" id="KW-1185">Reference proteome</keyword>
<proteinExistence type="inferred from homology"/>
<dbReference type="STRING" id="280699.M1V5J6"/>
<evidence type="ECO:0000259" key="5">
    <source>
        <dbReference type="PROSITE" id="PS50106"/>
    </source>
</evidence>
<dbReference type="PROSITE" id="PS50106">
    <property type="entry name" value="PDZ"/>
    <property type="match status" value="1"/>
</dbReference>
<dbReference type="RefSeq" id="XP_005536821.1">
    <property type="nucleotide sequence ID" value="XM_005536764.1"/>
</dbReference>
<dbReference type="Gene3D" id="2.40.10.120">
    <property type="match status" value="1"/>
</dbReference>
<dbReference type="InterPro" id="IPR001478">
    <property type="entry name" value="PDZ"/>
</dbReference>
<dbReference type="InterPro" id="IPR048172">
    <property type="entry name" value="HhoA_HhoB_HtrA-like"/>
</dbReference>